<dbReference type="PANTHER" id="PTHR43308">
    <property type="entry name" value="OUTER MEMBRANE PROTEIN ALPHA-RELATED"/>
    <property type="match status" value="1"/>
</dbReference>
<sequence>MRSKYLKKYIAFFIALAFFVGSIVPATAEAVLSNEVHYVALGDSLAAGQSPYQEIDTGYTDLIASYFEEQQLLGSYTNQFAVPGYTSQNVLDDLLNNREVAGTKIQDAIRNATLITITVGANDILREANVNFETGTITVDQKKVVQTLAKQKENLSRLFQTIKRLNPDAAVYISGYYQAFPYLAKEQLAELDSIFQALNGTIQLTATENNVHFVPLEGIFDYDVTTYLPNQTDIHPSIEGYEQIANAFITSFQTKPMITFEDVPESYWAYSDISLLVNQQILNGISDTHFGIHMPITRAETAEALLKLIPFDQSIPEDPGFADVSESDDAYYAIAKLTQAGVFNQAERFYPDAPLTRAQMAKVLTVTFNLQEDDEASATFNDVSASHWAHPYVDALVSSNITTGYPDHTFRPDTETTRSQFAAFLVRSYYHLGQQR</sequence>
<dbReference type="AlphaFoldDB" id="A0A562QUC3"/>
<feature type="domain" description="SLH" evidence="3">
    <location>
        <begin position="376"/>
        <end position="436"/>
    </location>
</feature>
<comment type="caution">
    <text evidence="4">The sequence shown here is derived from an EMBL/GenBank/DDBJ whole genome shotgun (WGS) entry which is preliminary data.</text>
</comment>
<dbReference type="InterPro" id="IPR051465">
    <property type="entry name" value="Cell_Envelope_Struct_Comp"/>
</dbReference>
<dbReference type="Proteomes" id="UP000315711">
    <property type="component" value="Unassembled WGS sequence"/>
</dbReference>
<dbReference type="InterPro" id="IPR036514">
    <property type="entry name" value="SGNH_hydro_sf"/>
</dbReference>
<dbReference type="Pfam" id="PF00395">
    <property type="entry name" value="SLH"/>
    <property type="match status" value="3"/>
</dbReference>
<dbReference type="PROSITE" id="PS51272">
    <property type="entry name" value="SLH"/>
    <property type="match status" value="3"/>
</dbReference>
<dbReference type="InterPro" id="IPR013830">
    <property type="entry name" value="SGNH_hydro"/>
</dbReference>
<gene>
    <name evidence="4" type="ORF">IQ10_00262</name>
</gene>
<evidence type="ECO:0000313" key="4">
    <source>
        <dbReference type="EMBL" id="TWI59840.1"/>
    </source>
</evidence>
<name>A0A562QUC3_9BACI</name>
<proteinExistence type="predicted"/>
<dbReference type="SUPFAM" id="SSF52266">
    <property type="entry name" value="SGNH hydrolase"/>
    <property type="match status" value="1"/>
</dbReference>
<protein>
    <submittedName>
        <fullName evidence="4">Lysophospholipase L1-like esterase</fullName>
    </submittedName>
</protein>
<accession>A0A562QUC3</accession>
<dbReference type="Pfam" id="PF13472">
    <property type="entry name" value="Lipase_GDSL_2"/>
    <property type="match status" value="1"/>
</dbReference>
<dbReference type="PANTHER" id="PTHR43308:SF5">
    <property type="entry name" value="S-LAYER PROTEIN _ PEPTIDOGLYCAN ENDO-BETA-N-ACETYLGLUCOSAMINIDASE"/>
    <property type="match status" value="1"/>
</dbReference>
<organism evidence="4 5">
    <name type="scientific">Halalkalibacter nanhaiisediminis</name>
    <dbReference type="NCBI Taxonomy" id="688079"/>
    <lineage>
        <taxon>Bacteria</taxon>
        <taxon>Bacillati</taxon>
        <taxon>Bacillota</taxon>
        <taxon>Bacilli</taxon>
        <taxon>Bacillales</taxon>
        <taxon>Bacillaceae</taxon>
        <taxon>Halalkalibacter</taxon>
    </lineage>
</organism>
<dbReference type="EMBL" id="VLKZ01000001">
    <property type="protein sequence ID" value="TWI59840.1"/>
    <property type="molecule type" value="Genomic_DNA"/>
</dbReference>
<keyword evidence="1 2" id="KW-0732">Signal</keyword>
<dbReference type="Gene3D" id="3.40.50.1110">
    <property type="entry name" value="SGNH hydrolase"/>
    <property type="match status" value="1"/>
</dbReference>
<dbReference type="RefSeq" id="WP_144448667.1">
    <property type="nucleotide sequence ID" value="NZ_VLKZ01000001.1"/>
</dbReference>
<evidence type="ECO:0000256" key="2">
    <source>
        <dbReference type="SAM" id="SignalP"/>
    </source>
</evidence>
<evidence type="ECO:0000259" key="3">
    <source>
        <dbReference type="PROSITE" id="PS51272"/>
    </source>
</evidence>
<dbReference type="InterPro" id="IPR001119">
    <property type="entry name" value="SLH_dom"/>
</dbReference>
<feature type="domain" description="SLH" evidence="3">
    <location>
        <begin position="256"/>
        <end position="319"/>
    </location>
</feature>
<feature type="chain" id="PRO_5039034855" evidence="2">
    <location>
        <begin position="29"/>
        <end position="436"/>
    </location>
</feature>
<feature type="signal peptide" evidence="2">
    <location>
        <begin position="1"/>
        <end position="28"/>
    </location>
</feature>
<reference evidence="4 5" key="1">
    <citation type="journal article" date="2015" name="Stand. Genomic Sci.">
        <title>Genomic Encyclopedia of Bacterial and Archaeal Type Strains, Phase III: the genomes of soil and plant-associated and newly described type strains.</title>
        <authorList>
            <person name="Whitman W.B."/>
            <person name="Woyke T."/>
            <person name="Klenk H.P."/>
            <person name="Zhou Y."/>
            <person name="Lilburn T.G."/>
            <person name="Beck B.J."/>
            <person name="De Vos P."/>
            <person name="Vandamme P."/>
            <person name="Eisen J.A."/>
            <person name="Garrity G."/>
            <person name="Hugenholtz P."/>
            <person name="Kyrpides N.C."/>
        </authorList>
    </citation>
    <scope>NUCLEOTIDE SEQUENCE [LARGE SCALE GENOMIC DNA]</scope>
    <source>
        <strain evidence="4 5">CGMCC 1.10116</strain>
    </source>
</reference>
<keyword evidence="5" id="KW-1185">Reference proteome</keyword>
<dbReference type="OrthoDB" id="1815486at2"/>
<evidence type="ECO:0000313" key="5">
    <source>
        <dbReference type="Proteomes" id="UP000315711"/>
    </source>
</evidence>
<feature type="domain" description="SLH" evidence="3">
    <location>
        <begin position="321"/>
        <end position="375"/>
    </location>
</feature>
<evidence type="ECO:0000256" key="1">
    <source>
        <dbReference type="ARBA" id="ARBA00022729"/>
    </source>
</evidence>